<dbReference type="EMBL" id="EAAA01001562">
    <property type="status" value="NOT_ANNOTATED_CDS"/>
    <property type="molecule type" value="Genomic_DNA"/>
</dbReference>
<reference evidence="1" key="3">
    <citation type="submission" date="2025-08" db="UniProtKB">
        <authorList>
            <consortium name="Ensembl"/>
        </authorList>
    </citation>
    <scope>IDENTIFICATION</scope>
</reference>
<reference evidence="1" key="2">
    <citation type="journal article" date="2008" name="Genome Biol.">
        <title>Improved genome assembly and evidence-based global gene model set for the chordate Ciona intestinalis: new insight into intron and operon populations.</title>
        <authorList>
            <person name="Satou Y."/>
            <person name="Mineta K."/>
            <person name="Ogasawara M."/>
            <person name="Sasakura Y."/>
            <person name="Shoguchi E."/>
            <person name="Ueno K."/>
            <person name="Yamada L."/>
            <person name="Matsumoto J."/>
            <person name="Wasserscheid J."/>
            <person name="Dewar K."/>
            <person name="Wiley G.B."/>
            <person name="Macmil S.L."/>
            <person name="Roe B.A."/>
            <person name="Zeller R.W."/>
            <person name="Hastings K.E."/>
            <person name="Lemaire P."/>
            <person name="Lindquist E."/>
            <person name="Endo T."/>
            <person name="Hotta K."/>
            <person name="Inaba K."/>
        </authorList>
    </citation>
    <scope>NUCLEOTIDE SEQUENCE [LARGE SCALE GENOMIC DNA]</scope>
    <source>
        <strain evidence="1">wild type</strain>
    </source>
</reference>
<reference evidence="1" key="4">
    <citation type="submission" date="2025-09" db="UniProtKB">
        <authorList>
            <consortium name="Ensembl"/>
        </authorList>
    </citation>
    <scope>IDENTIFICATION</scope>
</reference>
<evidence type="ECO:0000313" key="2">
    <source>
        <dbReference type="Proteomes" id="UP000008144"/>
    </source>
</evidence>
<organism evidence="1 2">
    <name type="scientific">Ciona intestinalis</name>
    <name type="common">Transparent sea squirt</name>
    <name type="synonym">Ascidia intestinalis</name>
    <dbReference type="NCBI Taxonomy" id="7719"/>
    <lineage>
        <taxon>Eukaryota</taxon>
        <taxon>Metazoa</taxon>
        <taxon>Chordata</taxon>
        <taxon>Tunicata</taxon>
        <taxon>Ascidiacea</taxon>
        <taxon>Phlebobranchia</taxon>
        <taxon>Cionidae</taxon>
        <taxon>Ciona</taxon>
    </lineage>
</organism>
<accession>H2XVH1</accession>
<dbReference type="HOGENOM" id="CLU_3105624_0_0_1"/>
<sequence>MVVDVDVVFVPKLVSTGHSSVDRGNGCDIPSELGFNNPPIASHVIRIVAVI</sequence>
<reference evidence="2" key="1">
    <citation type="journal article" date="2002" name="Science">
        <title>The draft genome of Ciona intestinalis: insights into chordate and vertebrate origins.</title>
        <authorList>
            <person name="Dehal P."/>
            <person name="Satou Y."/>
            <person name="Campbell R.K."/>
            <person name="Chapman J."/>
            <person name="Degnan B."/>
            <person name="De Tomaso A."/>
            <person name="Davidson B."/>
            <person name="Di Gregorio A."/>
            <person name="Gelpke M."/>
            <person name="Goodstein D.M."/>
            <person name="Harafuji N."/>
            <person name="Hastings K.E."/>
            <person name="Ho I."/>
            <person name="Hotta K."/>
            <person name="Huang W."/>
            <person name="Kawashima T."/>
            <person name="Lemaire P."/>
            <person name="Martinez D."/>
            <person name="Meinertzhagen I.A."/>
            <person name="Necula S."/>
            <person name="Nonaka M."/>
            <person name="Putnam N."/>
            <person name="Rash S."/>
            <person name="Saiga H."/>
            <person name="Satake M."/>
            <person name="Terry A."/>
            <person name="Yamada L."/>
            <person name="Wang H.G."/>
            <person name="Awazu S."/>
            <person name="Azumi K."/>
            <person name="Boore J."/>
            <person name="Branno M."/>
            <person name="Chin-Bow S."/>
            <person name="DeSantis R."/>
            <person name="Doyle S."/>
            <person name="Francino P."/>
            <person name="Keys D.N."/>
            <person name="Haga S."/>
            <person name="Hayashi H."/>
            <person name="Hino K."/>
            <person name="Imai K.S."/>
            <person name="Inaba K."/>
            <person name="Kano S."/>
            <person name="Kobayashi K."/>
            <person name="Kobayashi M."/>
            <person name="Lee B.I."/>
            <person name="Makabe K.W."/>
            <person name="Manohar C."/>
            <person name="Matassi G."/>
            <person name="Medina M."/>
            <person name="Mochizuki Y."/>
            <person name="Mount S."/>
            <person name="Morishita T."/>
            <person name="Miura S."/>
            <person name="Nakayama A."/>
            <person name="Nishizaka S."/>
            <person name="Nomoto H."/>
            <person name="Ohta F."/>
            <person name="Oishi K."/>
            <person name="Rigoutsos I."/>
            <person name="Sano M."/>
            <person name="Sasaki A."/>
            <person name="Sasakura Y."/>
            <person name="Shoguchi E."/>
            <person name="Shin-i T."/>
            <person name="Spagnuolo A."/>
            <person name="Stainier D."/>
            <person name="Suzuki M.M."/>
            <person name="Tassy O."/>
            <person name="Takatori N."/>
            <person name="Tokuoka M."/>
            <person name="Yagi K."/>
            <person name="Yoshizaki F."/>
            <person name="Wada S."/>
            <person name="Zhang C."/>
            <person name="Hyatt P.D."/>
            <person name="Larimer F."/>
            <person name="Detter C."/>
            <person name="Doggett N."/>
            <person name="Glavina T."/>
            <person name="Hawkins T."/>
            <person name="Richardson P."/>
            <person name="Lucas S."/>
            <person name="Kohara Y."/>
            <person name="Levine M."/>
            <person name="Satoh N."/>
            <person name="Rokhsar D.S."/>
        </authorList>
    </citation>
    <scope>NUCLEOTIDE SEQUENCE [LARGE SCALE GENOMIC DNA]</scope>
</reference>
<evidence type="ECO:0000313" key="1">
    <source>
        <dbReference type="Ensembl" id="ENSCINP00000033655.1"/>
    </source>
</evidence>
<dbReference type="Proteomes" id="UP000008144">
    <property type="component" value="Chromosome 2"/>
</dbReference>
<protein>
    <submittedName>
        <fullName evidence="1">Uncharacterized protein</fullName>
    </submittedName>
</protein>
<dbReference type="Ensembl" id="ENSCINT00000032789.1">
    <property type="protein sequence ID" value="ENSCINP00000033655.1"/>
    <property type="gene ID" value="ENSCING00000020011.1"/>
</dbReference>
<proteinExistence type="predicted"/>
<keyword evidence="2" id="KW-1185">Reference proteome</keyword>
<dbReference type="InParanoid" id="H2XVH1"/>
<dbReference type="AlphaFoldDB" id="H2XVH1"/>
<name>H2XVH1_CIOIN</name>